<keyword evidence="3" id="KW-1185">Reference proteome</keyword>
<feature type="compositionally biased region" description="Low complexity" evidence="1">
    <location>
        <begin position="11"/>
        <end position="25"/>
    </location>
</feature>
<organism evidence="2 3">
    <name type="scientific">Chaetoceros tenuissimus</name>
    <dbReference type="NCBI Taxonomy" id="426638"/>
    <lineage>
        <taxon>Eukaryota</taxon>
        <taxon>Sar</taxon>
        <taxon>Stramenopiles</taxon>
        <taxon>Ochrophyta</taxon>
        <taxon>Bacillariophyta</taxon>
        <taxon>Coscinodiscophyceae</taxon>
        <taxon>Chaetocerotophycidae</taxon>
        <taxon>Chaetocerotales</taxon>
        <taxon>Chaetocerotaceae</taxon>
        <taxon>Chaetoceros</taxon>
    </lineage>
</organism>
<dbReference type="Proteomes" id="UP001054902">
    <property type="component" value="Unassembled WGS sequence"/>
</dbReference>
<accession>A0AAD3H9K4</accession>
<evidence type="ECO:0000313" key="3">
    <source>
        <dbReference type="Proteomes" id="UP001054902"/>
    </source>
</evidence>
<protein>
    <submittedName>
        <fullName evidence="2">Uncharacterized protein</fullName>
    </submittedName>
</protein>
<feature type="region of interest" description="Disordered" evidence="1">
    <location>
        <begin position="1"/>
        <end position="34"/>
    </location>
</feature>
<proteinExistence type="predicted"/>
<comment type="caution">
    <text evidence="2">The sequence shown here is derived from an EMBL/GenBank/DDBJ whole genome shotgun (WGS) entry which is preliminary data.</text>
</comment>
<name>A0AAD3H9K4_9STRA</name>
<evidence type="ECO:0000313" key="2">
    <source>
        <dbReference type="EMBL" id="GFH55261.1"/>
    </source>
</evidence>
<evidence type="ECO:0000256" key="1">
    <source>
        <dbReference type="SAM" id="MobiDB-lite"/>
    </source>
</evidence>
<reference evidence="2 3" key="1">
    <citation type="journal article" date="2021" name="Sci. Rep.">
        <title>The genome of the diatom Chaetoceros tenuissimus carries an ancient integrated fragment of an extant virus.</title>
        <authorList>
            <person name="Hongo Y."/>
            <person name="Kimura K."/>
            <person name="Takaki Y."/>
            <person name="Yoshida Y."/>
            <person name="Baba S."/>
            <person name="Kobayashi G."/>
            <person name="Nagasaki K."/>
            <person name="Hano T."/>
            <person name="Tomaru Y."/>
        </authorList>
    </citation>
    <scope>NUCLEOTIDE SEQUENCE [LARGE SCALE GENOMIC DNA]</scope>
    <source>
        <strain evidence="2 3">NIES-3715</strain>
    </source>
</reference>
<dbReference type="EMBL" id="BLLK01000047">
    <property type="protein sequence ID" value="GFH55261.1"/>
    <property type="molecule type" value="Genomic_DNA"/>
</dbReference>
<dbReference type="AlphaFoldDB" id="A0AAD3H9K4"/>
<sequence>MSITDEKEDTPVATPETPAVEAAASAEEEDKEVEELLNELKEPNENEEAVNKLKESTSKLTNTIGHIAADIDSKFKIMDKAKTVDAQVGVTSKVQGAATTVGGLLGQLKIGEKVNGVLNQGPVKHVTTEVGNLVNKSGIKDAVVNVGKEVQKVDEEHKVAAKALGAVTTGVDFVANTISSVVSKDEKK</sequence>
<gene>
    <name evidence="2" type="ORF">CTEN210_11737</name>
</gene>